<sequence>MVITLGATIMIVSKIDKDKTYIVQVRVTPPSLHKSRFATALCSISKLCLTKGMSRALLVFLVIALVQLSYLVFAAPSHSMTRIQEVFRSLIPRESERGKKYYEEPLWGRMMNDVW</sequence>
<evidence type="ECO:0000313" key="2">
    <source>
        <dbReference type="EMBL" id="CAJ0610018.1"/>
    </source>
</evidence>
<gene>
    <name evidence="2" type="ORF">CYNAS_LOCUS22001</name>
</gene>
<accession>A0AA36HG71</accession>
<comment type="caution">
    <text evidence="2">The sequence shown here is derived from an EMBL/GenBank/DDBJ whole genome shotgun (WGS) entry which is preliminary data.</text>
</comment>
<proteinExistence type="predicted"/>
<name>A0AA36HG71_CYLNA</name>
<keyword evidence="1" id="KW-0472">Membrane</keyword>
<dbReference type="AlphaFoldDB" id="A0AA36HG71"/>
<evidence type="ECO:0000256" key="1">
    <source>
        <dbReference type="SAM" id="Phobius"/>
    </source>
</evidence>
<keyword evidence="1" id="KW-1133">Transmembrane helix</keyword>
<keyword evidence="1" id="KW-0812">Transmembrane</keyword>
<dbReference type="PROSITE" id="PS50096">
    <property type="entry name" value="IQ"/>
    <property type="match status" value="1"/>
</dbReference>
<protein>
    <submittedName>
        <fullName evidence="2">Uncharacterized protein</fullName>
    </submittedName>
</protein>
<keyword evidence="3" id="KW-1185">Reference proteome</keyword>
<dbReference type="EMBL" id="CATQJL010000326">
    <property type="protein sequence ID" value="CAJ0610018.1"/>
    <property type="molecule type" value="Genomic_DNA"/>
</dbReference>
<feature type="transmembrane region" description="Helical" evidence="1">
    <location>
        <begin position="56"/>
        <end position="75"/>
    </location>
</feature>
<evidence type="ECO:0000313" key="3">
    <source>
        <dbReference type="Proteomes" id="UP001176961"/>
    </source>
</evidence>
<reference evidence="2" key="1">
    <citation type="submission" date="2023-07" db="EMBL/GenBank/DDBJ databases">
        <authorList>
            <consortium name="CYATHOMIX"/>
        </authorList>
    </citation>
    <scope>NUCLEOTIDE SEQUENCE</scope>
    <source>
        <strain evidence="2">N/A</strain>
    </source>
</reference>
<organism evidence="2 3">
    <name type="scientific">Cylicocyclus nassatus</name>
    <name type="common">Nematode worm</name>
    <dbReference type="NCBI Taxonomy" id="53992"/>
    <lineage>
        <taxon>Eukaryota</taxon>
        <taxon>Metazoa</taxon>
        <taxon>Ecdysozoa</taxon>
        <taxon>Nematoda</taxon>
        <taxon>Chromadorea</taxon>
        <taxon>Rhabditida</taxon>
        <taxon>Rhabditina</taxon>
        <taxon>Rhabditomorpha</taxon>
        <taxon>Strongyloidea</taxon>
        <taxon>Strongylidae</taxon>
        <taxon>Cylicocyclus</taxon>
    </lineage>
</organism>
<dbReference type="Proteomes" id="UP001176961">
    <property type="component" value="Unassembled WGS sequence"/>
</dbReference>